<dbReference type="GO" id="GO:0006424">
    <property type="term" value="P:glutamyl-tRNA aminoacylation"/>
    <property type="evidence" value="ECO:0007669"/>
    <property type="project" value="UniProtKB-UniRule"/>
</dbReference>
<organism evidence="13">
    <name type="scientific">candidate division TA06 bacterium ADurb.Bin131</name>
    <dbReference type="NCBI Taxonomy" id="1852827"/>
    <lineage>
        <taxon>Bacteria</taxon>
        <taxon>Bacteria division TA06</taxon>
    </lineage>
</organism>
<dbReference type="NCBIfam" id="TIGR00440">
    <property type="entry name" value="glnS"/>
    <property type="match status" value="1"/>
</dbReference>
<name>A0A1V6CAM3_UNCT6</name>
<dbReference type="InterPro" id="IPR011035">
    <property type="entry name" value="Ribosomal_bL25/Gln-tRNA_synth"/>
</dbReference>
<keyword evidence="2 8" id="KW-0436">Ligase</keyword>
<evidence type="ECO:0000256" key="4">
    <source>
        <dbReference type="ARBA" id="ARBA00022840"/>
    </source>
</evidence>
<dbReference type="InterPro" id="IPR049437">
    <property type="entry name" value="tRNA-synt_1c_C2"/>
</dbReference>
<dbReference type="Pfam" id="PF20974">
    <property type="entry name" value="tRNA-synt_1c_C2"/>
    <property type="match status" value="1"/>
</dbReference>
<feature type="binding site" evidence="8">
    <location>
        <position position="70"/>
    </location>
    <ligand>
        <name>L-glutamine</name>
        <dbReference type="ChEBI" id="CHEBI:58359"/>
    </ligand>
</feature>
<feature type="binding site" evidence="8">
    <location>
        <begin position="264"/>
        <end position="265"/>
    </location>
    <ligand>
        <name>ATP</name>
        <dbReference type="ChEBI" id="CHEBI:30616"/>
    </ligand>
</feature>
<dbReference type="InterPro" id="IPR020058">
    <property type="entry name" value="Glu/Gln-tRNA-synth_Ib_cat-dom"/>
</dbReference>
<evidence type="ECO:0000259" key="11">
    <source>
        <dbReference type="Pfam" id="PF03950"/>
    </source>
</evidence>
<evidence type="ECO:0000256" key="1">
    <source>
        <dbReference type="ARBA" id="ARBA00022490"/>
    </source>
</evidence>
<feature type="binding site" evidence="8">
    <location>
        <begin position="44"/>
        <end position="50"/>
    </location>
    <ligand>
        <name>ATP</name>
        <dbReference type="ChEBI" id="CHEBI:30616"/>
    </ligand>
</feature>
<evidence type="ECO:0000256" key="3">
    <source>
        <dbReference type="ARBA" id="ARBA00022741"/>
    </source>
</evidence>
<dbReference type="InterPro" id="IPR020059">
    <property type="entry name" value="Glu/Gln-tRNA-synth_Ib_codon-bd"/>
</dbReference>
<dbReference type="GO" id="GO:0006425">
    <property type="term" value="P:glutaminyl-tRNA aminoacylation"/>
    <property type="evidence" value="ECO:0007669"/>
    <property type="project" value="UniProtKB-UniRule"/>
</dbReference>
<comment type="subunit">
    <text evidence="8">Monomer.</text>
</comment>
<dbReference type="InterPro" id="IPR014729">
    <property type="entry name" value="Rossmann-like_a/b/a_fold"/>
</dbReference>
<evidence type="ECO:0000259" key="12">
    <source>
        <dbReference type="Pfam" id="PF20974"/>
    </source>
</evidence>
<feature type="domain" description="tRNA synthetases class I (E and Q) anti-codon binding" evidence="12">
    <location>
        <begin position="460"/>
        <end position="535"/>
    </location>
</feature>
<dbReference type="InterPro" id="IPR004514">
    <property type="entry name" value="Gln-tRNA-synth"/>
</dbReference>
<dbReference type="HAMAP" id="MF_00126">
    <property type="entry name" value="Gln_tRNA_synth"/>
    <property type="match status" value="1"/>
</dbReference>
<keyword evidence="6 8" id="KW-0030">Aminoacyl-tRNA synthetase</keyword>
<dbReference type="Gene3D" id="2.40.240.10">
    <property type="entry name" value="Ribosomal Protein L25, Chain P"/>
    <property type="match status" value="2"/>
</dbReference>
<sequence length="563" mass="66015">MENHNNSEKPSDFIREFIKQDIESGRFGGRVHTRFPPEPNGYLHIGHAKAICLNFDIAKQFNGKCNLRFDDTNPTKEEYEYVEAIKQDIKWLGYDWEDRLFFASDYFEQMYEYAVQLIKKGKAYVCDLTPKEIKQYRGTLTEPGKESPYRNRTIEENLLLFEKMKQGEFPEGSKTLRAKIDMTSSNLNMRDPVMYRIIKKVRHHRTGGKWFIYPTYDWAHGLEDSIEKITHSLCSLEYENHRPLYDWFLDQLDIYHPRQIEFARLNMTYTIMSKRYLGEIVKKGIVNGWDDPRMPTLAGMRRAGYPPEAIRKFCDRIGVAKTDSIIDIELLEHFVRENLNKTSQRRMVVLKPLKLVIENYPEKETEQLTAINNPENPDDGTRKIPFSKVLYIDEDDFMESPKEKFYRLAPGREVRLRYAYFVKCTGVVKDDSGRIIEVRCTYDPATRGGDAPDGRKSKVTLHWVSAYHCIDIESRLYGRLFLNKNPMDFPEGSDFTINLNPESISIKRCKAEPSLKDVKPGDRFQFERSGYFVCDPDSKEGLPVFNLIVSLKDEWEKIKKFLT</sequence>
<dbReference type="GO" id="GO:0005829">
    <property type="term" value="C:cytosol"/>
    <property type="evidence" value="ECO:0007669"/>
    <property type="project" value="TreeGrafter"/>
</dbReference>
<dbReference type="GO" id="GO:0005524">
    <property type="term" value="F:ATP binding"/>
    <property type="evidence" value="ECO:0007669"/>
    <property type="project" value="UniProtKB-UniRule"/>
</dbReference>
<accession>A0A1V6CAM3</accession>
<reference evidence="13" key="1">
    <citation type="submission" date="2017-02" db="EMBL/GenBank/DDBJ databases">
        <title>Delving into the versatile metabolic prowess of the omnipresent phylum Bacteroidetes.</title>
        <authorList>
            <person name="Nobu M.K."/>
            <person name="Mei R."/>
            <person name="Narihiro T."/>
            <person name="Kuroda K."/>
            <person name="Liu W.-T."/>
        </authorList>
    </citation>
    <scope>NUCLEOTIDE SEQUENCE</scope>
    <source>
        <strain evidence="13">ADurb.Bin131</strain>
    </source>
</reference>
<dbReference type="CDD" id="cd00807">
    <property type="entry name" value="GlnRS_core"/>
    <property type="match status" value="1"/>
</dbReference>
<dbReference type="PROSITE" id="PS00178">
    <property type="entry name" value="AA_TRNA_LIGASE_I"/>
    <property type="match status" value="1"/>
</dbReference>
<keyword evidence="1 8" id="KW-0963">Cytoplasm</keyword>
<dbReference type="EC" id="6.1.1.18" evidence="8"/>
<dbReference type="NCBIfam" id="NF011291">
    <property type="entry name" value="PRK14703.1"/>
    <property type="match status" value="1"/>
</dbReference>
<comment type="similarity">
    <text evidence="8 9">Belongs to the class-I aminoacyl-tRNA synthetase family.</text>
</comment>
<keyword evidence="3 8" id="KW-0547">Nucleotide-binding</keyword>
<comment type="catalytic activity">
    <reaction evidence="7 8">
        <text>tRNA(Gln) + L-glutamine + ATP = L-glutaminyl-tRNA(Gln) + AMP + diphosphate</text>
        <dbReference type="Rhea" id="RHEA:20121"/>
        <dbReference type="Rhea" id="RHEA-COMP:9662"/>
        <dbReference type="Rhea" id="RHEA-COMP:9681"/>
        <dbReference type="ChEBI" id="CHEBI:30616"/>
        <dbReference type="ChEBI" id="CHEBI:33019"/>
        <dbReference type="ChEBI" id="CHEBI:58359"/>
        <dbReference type="ChEBI" id="CHEBI:78442"/>
        <dbReference type="ChEBI" id="CHEBI:78521"/>
        <dbReference type="ChEBI" id="CHEBI:456215"/>
        <dbReference type="EC" id="6.1.1.18"/>
    </reaction>
</comment>
<dbReference type="SUPFAM" id="SSF50715">
    <property type="entry name" value="Ribosomal protein L25-like"/>
    <property type="match status" value="1"/>
</dbReference>
<feature type="binding site" evidence="8">
    <location>
        <position position="216"/>
    </location>
    <ligand>
        <name>L-glutamine</name>
        <dbReference type="ChEBI" id="CHEBI:58359"/>
    </ligand>
</feature>
<evidence type="ECO:0000313" key="13">
    <source>
        <dbReference type="EMBL" id="OQB73946.1"/>
    </source>
</evidence>
<dbReference type="Proteomes" id="UP000485562">
    <property type="component" value="Unassembled WGS sequence"/>
</dbReference>
<evidence type="ECO:0000256" key="2">
    <source>
        <dbReference type="ARBA" id="ARBA00022598"/>
    </source>
</evidence>
<dbReference type="InterPro" id="IPR020056">
    <property type="entry name" value="Rbsml_bL25/Gln-tRNA_synth_N"/>
</dbReference>
<feature type="binding site" evidence="8">
    <location>
        <begin position="272"/>
        <end position="274"/>
    </location>
    <ligand>
        <name>ATP</name>
        <dbReference type="ChEBI" id="CHEBI:30616"/>
    </ligand>
</feature>
<comment type="caution">
    <text evidence="8">Lacks conserved residue(s) required for the propagation of feature annotation.</text>
</comment>
<dbReference type="AlphaFoldDB" id="A0A1V6CAM3"/>
<evidence type="ECO:0000256" key="7">
    <source>
        <dbReference type="ARBA" id="ARBA00048270"/>
    </source>
</evidence>
<comment type="subcellular location">
    <subcellularLocation>
        <location evidence="8">Cytoplasm</location>
    </subcellularLocation>
</comment>
<dbReference type="Gene3D" id="3.40.50.620">
    <property type="entry name" value="HUPs"/>
    <property type="match status" value="1"/>
</dbReference>
<feature type="domain" description="Glutamyl/glutaminyl-tRNA synthetase class Ib catalytic" evidence="10">
    <location>
        <begin position="31"/>
        <end position="340"/>
    </location>
</feature>
<evidence type="ECO:0000256" key="5">
    <source>
        <dbReference type="ARBA" id="ARBA00022917"/>
    </source>
</evidence>
<evidence type="ECO:0000256" key="8">
    <source>
        <dbReference type="HAMAP-Rule" id="MF_00126"/>
    </source>
</evidence>
<evidence type="ECO:0000256" key="6">
    <source>
        <dbReference type="ARBA" id="ARBA00023146"/>
    </source>
</evidence>
<feature type="short sequence motif" description="'KMSKS' region" evidence="8">
    <location>
        <begin position="271"/>
        <end position="275"/>
    </location>
</feature>
<evidence type="ECO:0000259" key="10">
    <source>
        <dbReference type="Pfam" id="PF00749"/>
    </source>
</evidence>
<feature type="short sequence motif" description="'HIGH' region" evidence="8">
    <location>
        <begin position="37"/>
        <end position="47"/>
    </location>
</feature>
<dbReference type="PANTHER" id="PTHR43097:SF5">
    <property type="entry name" value="GLUTAMATE--TRNA LIGASE"/>
    <property type="match status" value="1"/>
</dbReference>
<proteinExistence type="inferred from homology"/>
<dbReference type="FunFam" id="2.40.240.10:FF:000001">
    <property type="entry name" value="Glutamine--tRNA ligase"/>
    <property type="match status" value="1"/>
</dbReference>
<dbReference type="InterPro" id="IPR001412">
    <property type="entry name" value="aa-tRNA-synth_I_CS"/>
</dbReference>
<dbReference type="Pfam" id="PF03950">
    <property type="entry name" value="tRNA-synt_1c_C"/>
    <property type="match status" value="1"/>
</dbReference>
<keyword evidence="4 8" id="KW-0067">ATP-binding</keyword>
<dbReference type="InterPro" id="IPR000924">
    <property type="entry name" value="Glu/Gln-tRNA-synth"/>
</dbReference>
<dbReference type="Pfam" id="PF00749">
    <property type="entry name" value="tRNA-synt_1c"/>
    <property type="match status" value="1"/>
</dbReference>
<dbReference type="FunFam" id="3.40.50.620:FF:000037">
    <property type="entry name" value="Glutamine--tRNA ligase cytoplasmic"/>
    <property type="match status" value="1"/>
</dbReference>
<dbReference type="InterPro" id="IPR022861">
    <property type="entry name" value="Gln_tRNA_ligase_bac"/>
</dbReference>
<dbReference type="GO" id="GO:0004819">
    <property type="term" value="F:glutamine-tRNA ligase activity"/>
    <property type="evidence" value="ECO:0007669"/>
    <property type="project" value="UniProtKB-UniRule"/>
</dbReference>
<comment type="caution">
    <text evidence="13">The sequence shown here is derived from an EMBL/GenBank/DDBJ whole genome shotgun (WGS) entry which is preliminary data.</text>
</comment>
<feature type="domain" description="Glutamyl/glutaminyl-tRNA synthetase class Ib anti-codon binding" evidence="11">
    <location>
        <begin position="344"/>
        <end position="443"/>
    </location>
</feature>
<gene>
    <name evidence="8 13" type="primary">glnS</name>
    <name evidence="13" type="ORF">BWX89_00731</name>
</gene>
<dbReference type="InterPro" id="IPR050132">
    <property type="entry name" value="Gln/Glu-tRNA_Ligase"/>
</dbReference>
<keyword evidence="5 8" id="KW-0648">Protein biosynthesis</keyword>
<protein>
    <recommendedName>
        <fullName evidence="8">Glutamine--tRNA ligase</fullName>
        <ecNumber evidence="8">6.1.1.18</ecNumber>
    </recommendedName>
    <alternativeName>
        <fullName evidence="8">Glutaminyl-tRNA synthetase</fullName>
        <shortName evidence="8">GlnRS</shortName>
    </alternativeName>
</protein>
<feature type="binding site" evidence="8">
    <location>
        <begin position="38"/>
        <end position="40"/>
    </location>
    <ligand>
        <name>ATP</name>
        <dbReference type="ChEBI" id="CHEBI:30616"/>
    </ligand>
</feature>
<dbReference type="EMBL" id="MWDQ01000057">
    <property type="protein sequence ID" value="OQB73946.1"/>
    <property type="molecule type" value="Genomic_DNA"/>
</dbReference>
<dbReference type="PRINTS" id="PR00987">
    <property type="entry name" value="TRNASYNTHGLU"/>
</dbReference>
<dbReference type="SUPFAM" id="SSF52374">
    <property type="entry name" value="Nucleotidylyl transferase"/>
    <property type="match status" value="1"/>
</dbReference>
<evidence type="ECO:0000256" key="9">
    <source>
        <dbReference type="RuleBase" id="RU363037"/>
    </source>
</evidence>
<dbReference type="PANTHER" id="PTHR43097">
    <property type="entry name" value="GLUTAMINE-TRNA LIGASE"/>
    <property type="match status" value="1"/>
</dbReference>